<dbReference type="SUPFAM" id="SSF103481">
    <property type="entry name" value="Multidrug resistance efflux transporter EmrE"/>
    <property type="match status" value="1"/>
</dbReference>
<reference evidence="2 3" key="1">
    <citation type="submission" date="2019-04" db="EMBL/GenBank/DDBJ databases">
        <title>Geobacter ruber sp. nov., ferric-reducing bacteria isolated from paddy soil.</title>
        <authorList>
            <person name="Xu Z."/>
            <person name="Masuda Y."/>
            <person name="Itoh H."/>
            <person name="Senoo K."/>
        </authorList>
    </citation>
    <scope>NUCLEOTIDE SEQUENCE [LARGE SCALE GENOMIC DNA]</scope>
    <source>
        <strain evidence="2 3">Red88</strain>
    </source>
</reference>
<keyword evidence="1" id="KW-0812">Transmembrane</keyword>
<accession>A0A5A9XJ75</accession>
<dbReference type="InterPro" id="IPR003844">
    <property type="entry name" value="UPF0060"/>
</dbReference>
<proteinExistence type="predicted"/>
<name>A0A5A9XJ75_9BACT</name>
<evidence type="ECO:0008006" key="4">
    <source>
        <dbReference type="Google" id="ProtNLM"/>
    </source>
</evidence>
<feature type="transmembrane region" description="Helical" evidence="1">
    <location>
        <begin position="29"/>
        <end position="48"/>
    </location>
</feature>
<evidence type="ECO:0000256" key="1">
    <source>
        <dbReference type="SAM" id="Phobius"/>
    </source>
</evidence>
<feature type="transmembrane region" description="Helical" evidence="1">
    <location>
        <begin position="60"/>
        <end position="79"/>
    </location>
</feature>
<keyword evidence="1" id="KW-1133">Transmembrane helix</keyword>
<dbReference type="InterPro" id="IPR037185">
    <property type="entry name" value="EmrE-like"/>
</dbReference>
<dbReference type="GO" id="GO:0016020">
    <property type="term" value="C:membrane"/>
    <property type="evidence" value="ECO:0007669"/>
    <property type="project" value="InterPro"/>
</dbReference>
<organism evidence="2 3">
    <name type="scientific">Oryzomonas rubra</name>
    <dbReference type="NCBI Taxonomy" id="2509454"/>
    <lineage>
        <taxon>Bacteria</taxon>
        <taxon>Pseudomonadati</taxon>
        <taxon>Thermodesulfobacteriota</taxon>
        <taxon>Desulfuromonadia</taxon>
        <taxon>Geobacterales</taxon>
        <taxon>Geobacteraceae</taxon>
        <taxon>Oryzomonas</taxon>
    </lineage>
</organism>
<gene>
    <name evidence="2" type="ORF">ET418_08950</name>
</gene>
<evidence type="ECO:0000313" key="2">
    <source>
        <dbReference type="EMBL" id="KAA0892308.1"/>
    </source>
</evidence>
<protein>
    <recommendedName>
        <fullName evidence="4">Small multidrug resistance family-3 protein</fullName>
    </recommendedName>
</protein>
<dbReference type="AlphaFoldDB" id="A0A5A9XJ75"/>
<dbReference type="Pfam" id="PF02694">
    <property type="entry name" value="UPF0060"/>
    <property type="match status" value="1"/>
</dbReference>
<dbReference type="Proteomes" id="UP000324298">
    <property type="component" value="Unassembled WGS sequence"/>
</dbReference>
<sequence>MTAVAWVVFIAAAILEVGGDAVIRKGLRGSAIWFIISGFLMLGCYGVVVNTLKWDFSRLLGVYVAIFALVSVLAGRFVFKETIPPSTWIGLAIIVVGGVVIQAGRG</sequence>
<keyword evidence="1" id="KW-0472">Membrane</keyword>
<evidence type="ECO:0000313" key="3">
    <source>
        <dbReference type="Proteomes" id="UP000324298"/>
    </source>
</evidence>
<dbReference type="Gene3D" id="1.10.3730.20">
    <property type="match status" value="1"/>
</dbReference>
<keyword evidence="3" id="KW-1185">Reference proteome</keyword>
<dbReference type="EMBL" id="SRSD01000004">
    <property type="protein sequence ID" value="KAA0892308.1"/>
    <property type="molecule type" value="Genomic_DNA"/>
</dbReference>
<dbReference type="OrthoDB" id="123240at2"/>
<dbReference type="RefSeq" id="WP_149307246.1">
    <property type="nucleotide sequence ID" value="NZ_SRSD01000004.1"/>
</dbReference>
<feature type="transmembrane region" description="Helical" evidence="1">
    <location>
        <begin position="85"/>
        <end position="104"/>
    </location>
</feature>
<comment type="caution">
    <text evidence="2">The sequence shown here is derived from an EMBL/GenBank/DDBJ whole genome shotgun (WGS) entry which is preliminary data.</text>
</comment>